<accession>A0A844G8S5</accession>
<sequence>MHPADKVNRYCQCASRKLAEDISAEEVMGVLSGQIRKDDPRGKQKMAKAKAACANYLE</sequence>
<keyword evidence="2" id="KW-1185">Reference proteome</keyword>
<dbReference type="Proteomes" id="UP000446658">
    <property type="component" value="Unassembled WGS sequence"/>
</dbReference>
<evidence type="ECO:0000313" key="1">
    <source>
        <dbReference type="EMBL" id="MTD32796.1"/>
    </source>
</evidence>
<gene>
    <name evidence="1" type="ORF">GKE73_04550</name>
</gene>
<organism evidence="1 2">
    <name type="scientific">Paludibacterium denitrificans</name>
    <dbReference type="NCBI Taxonomy" id="2675226"/>
    <lineage>
        <taxon>Bacteria</taxon>
        <taxon>Pseudomonadati</taxon>
        <taxon>Pseudomonadota</taxon>
        <taxon>Betaproteobacteria</taxon>
        <taxon>Neisseriales</taxon>
        <taxon>Chromobacteriaceae</taxon>
        <taxon>Paludibacterium</taxon>
    </lineage>
</organism>
<protein>
    <submittedName>
        <fullName evidence="1">Uncharacterized protein</fullName>
    </submittedName>
</protein>
<name>A0A844G8S5_9NEIS</name>
<dbReference type="AlphaFoldDB" id="A0A844G8S5"/>
<dbReference type="EMBL" id="WLYX01000001">
    <property type="protein sequence ID" value="MTD32796.1"/>
    <property type="molecule type" value="Genomic_DNA"/>
</dbReference>
<proteinExistence type="predicted"/>
<evidence type="ECO:0000313" key="2">
    <source>
        <dbReference type="Proteomes" id="UP000446658"/>
    </source>
</evidence>
<comment type="caution">
    <text evidence="1">The sequence shown here is derived from an EMBL/GenBank/DDBJ whole genome shotgun (WGS) entry which is preliminary data.</text>
</comment>
<reference evidence="1 2" key="1">
    <citation type="submission" date="2019-11" db="EMBL/GenBank/DDBJ databases">
        <title>Draft genome sequence of Paludibacterium sp. dN18-1.</title>
        <authorList>
            <person name="Im W.-T."/>
        </authorList>
    </citation>
    <scope>NUCLEOTIDE SEQUENCE [LARGE SCALE GENOMIC DNA]</scope>
    <source>
        <strain evidence="2">dN 18-1</strain>
    </source>
</reference>
<dbReference type="RefSeq" id="WP_230369373.1">
    <property type="nucleotide sequence ID" value="NZ_WLYX01000001.1"/>
</dbReference>